<accession>A0A1X6P3B7</accession>
<proteinExistence type="predicted"/>
<dbReference type="OrthoDB" id="3208495at2759"/>
<feature type="compositionally biased region" description="Basic residues" evidence="1">
    <location>
        <begin position="548"/>
        <end position="558"/>
    </location>
</feature>
<dbReference type="Proteomes" id="UP000218209">
    <property type="component" value="Unassembled WGS sequence"/>
</dbReference>
<keyword evidence="3" id="KW-1185">Reference proteome</keyword>
<dbReference type="InterPro" id="IPR041078">
    <property type="entry name" value="Plavaka"/>
</dbReference>
<feature type="region of interest" description="Disordered" evidence="1">
    <location>
        <begin position="323"/>
        <end position="392"/>
    </location>
</feature>
<sequence length="783" mass="85087">MLATQLFSDAAVVSWSGAQYIYPIRARFPNVLTGKTDWMTVGYVPVVRARHGAGTREKERVRDLRSRLLQRCIAVLTDNFAEASASGRDLQLDGKDYLAVPRITLYVADMPEQRHLLGLRISRCYRPCSHCMAGKDVCGVCTETTRRSVRETLTLQLEAALLFDNNTGAARRKQISDDHSATPFVHALGAIHGLSTGAAGLYRVFGFDVLHVWKLGILRNLGTLIGNLVEALAKEGNLPLGTGENTLIAMNERLLHMSRRCLANRQPPGYLVPSVVTQATMKGSDWRHGLVSFPGMVAGLIGRRPAGSAAPFEGRLRHSAYGSRSFQETAKRAKRKRKKPSVLVAASKAGDSSNESSDRDGDPHGNSSGEASASPTDFWWADDDDDAERVTPSGVDSAEFADLFEGKSIGKAVLDVVCRAAALSGRLSGDNRPAGSTTPTAEAEDIAADATTFITRYMAVLFGPVHTPKAHLLANHLLPEMLDRGNITEADTSLNEGLHGKCKAVYERTNKQVNSFTVQMLRHPQTLANVLADAPEPLEVPADDQAGRRPRRRRRRGRTAVDAALQDDGDPAALGEEPVLRVRGQTTAVANLMAANCGELQGLHAALGVSAHSSLSVQNSLPLQAVFEWGGEPLDMRVNASPVSYNRPYYDDLLFRDRSVSAGVSRGRARLVFDGVDGKVRPGVVVQLMCDAVPVPGCVRTAHGDKRLQWVMNPSTGFPALKVVAVADVLRLERVDPDFEDLSSRLGLFATPANSPNTAEERELERFFVNSFHPWTSTKLKDL</sequence>
<evidence type="ECO:0000256" key="1">
    <source>
        <dbReference type="SAM" id="MobiDB-lite"/>
    </source>
</evidence>
<protein>
    <submittedName>
        <fullName evidence="2">Uncharacterized protein</fullName>
    </submittedName>
</protein>
<name>A0A1X6P3B7_PORUM</name>
<dbReference type="EMBL" id="KV918909">
    <property type="protein sequence ID" value="OSX75276.1"/>
    <property type="molecule type" value="Genomic_DNA"/>
</dbReference>
<evidence type="ECO:0000313" key="3">
    <source>
        <dbReference type="Proteomes" id="UP000218209"/>
    </source>
</evidence>
<gene>
    <name evidence="2" type="ORF">BU14_0243s0011</name>
</gene>
<dbReference type="AlphaFoldDB" id="A0A1X6P3B7"/>
<organism evidence="2 3">
    <name type="scientific">Porphyra umbilicalis</name>
    <name type="common">Purple laver</name>
    <name type="synonym">Red alga</name>
    <dbReference type="NCBI Taxonomy" id="2786"/>
    <lineage>
        <taxon>Eukaryota</taxon>
        <taxon>Rhodophyta</taxon>
        <taxon>Bangiophyceae</taxon>
        <taxon>Bangiales</taxon>
        <taxon>Bangiaceae</taxon>
        <taxon>Porphyra</taxon>
    </lineage>
</organism>
<feature type="region of interest" description="Disordered" evidence="1">
    <location>
        <begin position="534"/>
        <end position="572"/>
    </location>
</feature>
<reference evidence="2 3" key="1">
    <citation type="submission" date="2017-03" db="EMBL/GenBank/DDBJ databases">
        <title>WGS assembly of Porphyra umbilicalis.</title>
        <authorList>
            <person name="Brawley S.H."/>
            <person name="Blouin N.A."/>
            <person name="Ficko-Blean E."/>
            <person name="Wheeler G.L."/>
            <person name="Lohr M."/>
            <person name="Goodson H.V."/>
            <person name="Jenkins J.W."/>
            <person name="Blaby-Haas C.E."/>
            <person name="Helliwell K.E."/>
            <person name="Chan C."/>
            <person name="Marriage T."/>
            <person name="Bhattacharya D."/>
            <person name="Klein A.S."/>
            <person name="Badis Y."/>
            <person name="Brodie J."/>
            <person name="Cao Y."/>
            <person name="Collen J."/>
            <person name="Dittami S.M."/>
            <person name="Gachon C.M."/>
            <person name="Green B.R."/>
            <person name="Karpowicz S."/>
            <person name="Kim J.W."/>
            <person name="Kudahl U."/>
            <person name="Lin S."/>
            <person name="Michel G."/>
            <person name="Mittag M."/>
            <person name="Olson B.J."/>
            <person name="Pangilinan J."/>
            <person name="Peng Y."/>
            <person name="Qiu H."/>
            <person name="Shu S."/>
            <person name="Singer J.T."/>
            <person name="Smith A.G."/>
            <person name="Sprecher B.N."/>
            <person name="Wagner V."/>
            <person name="Wang W."/>
            <person name="Wang Z.-Y."/>
            <person name="Yan J."/>
            <person name="Yarish C."/>
            <person name="Zoeuner-Riek S."/>
            <person name="Zhuang Y."/>
            <person name="Zou Y."/>
            <person name="Lindquist E.A."/>
            <person name="Grimwood J."/>
            <person name="Barry K."/>
            <person name="Rokhsar D.S."/>
            <person name="Schmutz J."/>
            <person name="Stiller J.W."/>
            <person name="Grossman A.R."/>
            <person name="Prochnik S.E."/>
        </authorList>
    </citation>
    <scope>NUCLEOTIDE SEQUENCE [LARGE SCALE GENOMIC DNA]</scope>
    <source>
        <strain evidence="2">4086291</strain>
    </source>
</reference>
<dbReference type="Pfam" id="PF18759">
    <property type="entry name" value="Plavaka"/>
    <property type="match status" value="1"/>
</dbReference>
<feature type="compositionally biased region" description="Polar residues" evidence="1">
    <location>
        <begin position="365"/>
        <end position="375"/>
    </location>
</feature>
<evidence type="ECO:0000313" key="2">
    <source>
        <dbReference type="EMBL" id="OSX75276.1"/>
    </source>
</evidence>